<reference evidence="2 3" key="1">
    <citation type="submission" date="2013-12" db="EMBL/GenBank/DDBJ databases">
        <title>Draft genome of the parsitic nematode Ancylostoma duodenale.</title>
        <authorList>
            <person name="Mitreva M."/>
        </authorList>
    </citation>
    <scope>NUCLEOTIDE SEQUENCE [LARGE SCALE GENOMIC DNA]</scope>
    <source>
        <strain evidence="2 3">Zhejiang</strain>
    </source>
</reference>
<evidence type="ECO:0000313" key="2">
    <source>
        <dbReference type="EMBL" id="KIH69508.1"/>
    </source>
</evidence>
<proteinExistence type="predicted"/>
<evidence type="ECO:0000313" key="3">
    <source>
        <dbReference type="Proteomes" id="UP000054047"/>
    </source>
</evidence>
<feature type="compositionally biased region" description="Polar residues" evidence="1">
    <location>
        <begin position="32"/>
        <end position="43"/>
    </location>
</feature>
<dbReference type="Proteomes" id="UP000054047">
    <property type="component" value="Unassembled WGS sequence"/>
</dbReference>
<organism evidence="2 3">
    <name type="scientific">Ancylostoma duodenale</name>
    <dbReference type="NCBI Taxonomy" id="51022"/>
    <lineage>
        <taxon>Eukaryota</taxon>
        <taxon>Metazoa</taxon>
        <taxon>Ecdysozoa</taxon>
        <taxon>Nematoda</taxon>
        <taxon>Chromadorea</taxon>
        <taxon>Rhabditida</taxon>
        <taxon>Rhabditina</taxon>
        <taxon>Rhabditomorpha</taxon>
        <taxon>Strongyloidea</taxon>
        <taxon>Ancylostomatidae</taxon>
        <taxon>Ancylostomatinae</taxon>
        <taxon>Ancylostoma</taxon>
    </lineage>
</organism>
<accession>A0A0C2DHR4</accession>
<name>A0A0C2DHR4_9BILA</name>
<dbReference type="EMBL" id="KN726145">
    <property type="protein sequence ID" value="KIH69508.1"/>
    <property type="molecule type" value="Genomic_DNA"/>
</dbReference>
<gene>
    <name evidence="2" type="ORF">ANCDUO_00147</name>
</gene>
<dbReference type="AlphaFoldDB" id="A0A0C2DHR4"/>
<keyword evidence="3" id="KW-1185">Reference proteome</keyword>
<feature type="region of interest" description="Disordered" evidence="1">
    <location>
        <begin position="31"/>
        <end position="54"/>
    </location>
</feature>
<protein>
    <submittedName>
        <fullName evidence="2">Uncharacterized protein</fullName>
    </submittedName>
</protein>
<evidence type="ECO:0000256" key="1">
    <source>
        <dbReference type="SAM" id="MobiDB-lite"/>
    </source>
</evidence>
<sequence length="69" mass="7822">MNKSGFSSIRGRTWSSSMEMCPFRPPRMLASSAAQCENQQDTPGSRGRSWRDDARADDENCWLASHRRG</sequence>